<dbReference type="GO" id="GO:0005694">
    <property type="term" value="C:chromosome"/>
    <property type="evidence" value="ECO:0007669"/>
    <property type="project" value="UniProtKB-SubCell"/>
</dbReference>
<evidence type="ECO:0000256" key="7">
    <source>
        <dbReference type="ARBA" id="ARBA00022679"/>
    </source>
</evidence>
<evidence type="ECO:0000259" key="21">
    <source>
        <dbReference type="PROSITE" id="PS50867"/>
    </source>
</evidence>
<dbReference type="Gene3D" id="3.30.890.10">
    <property type="entry name" value="Methyl-cpg-binding Protein 2, Chain A"/>
    <property type="match status" value="1"/>
</dbReference>
<reference evidence="22" key="1">
    <citation type="journal article" date="2022" name="bioRxiv">
        <title>Sequencing and chromosome-scale assembly of the giantPleurodeles waltlgenome.</title>
        <authorList>
            <person name="Brown T."/>
            <person name="Elewa A."/>
            <person name="Iarovenko S."/>
            <person name="Subramanian E."/>
            <person name="Araus A.J."/>
            <person name="Petzold A."/>
            <person name="Susuki M."/>
            <person name="Suzuki K.-i.T."/>
            <person name="Hayashi T."/>
            <person name="Toyoda A."/>
            <person name="Oliveira C."/>
            <person name="Osipova E."/>
            <person name="Leigh N.D."/>
            <person name="Simon A."/>
            <person name="Yun M.H."/>
        </authorList>
    </citation>
    <scope>NUCLEOTIDE SEQUENCE</scope>
    <source>
        <strain evidence="22">20211129_DDA</strain>
        <tissue evidence="22">Liver</tissue>
    </source>
</reference>
<dbReference type="CDD" id="cd01395">
    <property type="entry name" value="HMT_MBD"/>
    <property type="match status" value="1"/>
</dbReference>
<protein>
    <recommendedName>
        <fullName evidence="16">Histone-lysine N-methyltransferase SETDB2</fullName>
        <ecNumber evidence="15">2.1.1.366</ecNumber>
    </recommendedName>
    <alternativeName>
        <fullName evidence="17">SET domain bifurcated 2</fullName>
    </alternativeName>
</protein>
<evidence type="ECO:0000256" key="3">
    <source>
        <dbReference type="ARBA" id="ARBA00022454"/>
    </source>
</evidence>
<dbReference type="GO" id="GO:0010629">
    <property type="term" value="P:negative regulation of gene expression"/>
    <property type="evidence" value="ECO:0007669"/>
    <property type="project" value="TreeGrafter"/>
</dbReference>
<gene>
    <name evidence="22" type="ORF">NDU88_003011</name>
</gene>
<dbReference type="PANTHER" id="PTHR46024:SF3">
    <property type="entry name" value="HISTONE-LYSINE N-METHYLTRANSFERASE SETDB2"/>
    <property type="match status" value="1"/>
</dbReference>
<keyword evidence="14" id="KW-0131">Cell cycle</keyword>
<evidence type="ECO:0000259" key="20">
    <source>
        <dbReference type="PROSITE" id="PS50280"/>
    </source>
</evidence>
<feature type="compositionally biased region" description="Basic and acidic residues" evidence="19">
    <location>
        <begin position="655"/>
        <end position="668"/>
    </location>
</feature>
<keyword evidence="4" id="KW-0217">Developmental protein</keyword>
<dbReference type="PROSITE" id="PS50280">
    <property type="entry name" value="SET"/>
    <property type="match status" value="1"/>
</dbReference>
<proteinExistence type="predicted"/>
<evidence type="ECO:0000256" key="9">
    <source>
        <dbReference type="ARBA" id="ARBA00022723"/>
    </source>
</evidence>
<dbReference type="GO" id="GO:0008270">
    <property type="term" value="F:zinc ion binding"/>
    <property type="evidence" value="ECO:0007669"/>
    <property type="project" value="InterPro"/>
</dbReference>
<evidence type="ECO:0000256" key="11">
    <source>
        <dbReference type="ARBA" id="ARBA00022833"/>
    </source>
</evidence>
<dbReference type="GO" id="GO:0005634">
    <property type="term" value="C:nucleus"/>
    <property type="evidence" value="ECO:0007669"/>
    <property type="project" value="UniProtKB-SubCell"/>
</dbReference>
<feature type="domain" description="Pre-SET" evidence="21">
    <location>
        <begin position="368"/>
        <end position="442"/>
    </location>
</feature>
<evidence type="ECO:0000313" key="22">
    <source>
        <dbReference type="EMBL" id="KAJ1114780.1"/>
    </source>
</evidence>
<sequence>MDAQGLTYLSLSIKARSLSDCLSQQSFIVVSYSRSCVQRGLVVSKRETAGLEDIGGGRRMNSSVFEMGRSRNELSTGLTDGKDQSKKSQLVEENAQKYWMTLEASGKVDYIFEQMQNILLSLKQKIKAGFATIEDYLKAMALVKAAGLSTTGTLSSDDGEEDLQKNKPHLHATREDQYSEESSFLTSNNMAASVSPSPEFSGEDSCSPKASPSRRSFQSHCLCRTSCLSERSRFYFKGQNVLKIPVLCHFQRRHARSSDLSSAHHVYYQTPCGRSLRNFEEVQKYLFETECSSLFVNYFSFNTYVQLDRSYPKREVLAQEHDISKGAESVPVSFCNEVDCSKLPSFTYKKAPWPPAYYLENFSSMFKDSCSCTDGCRDISVCACLQLTAKASGLLSLRACKKQPPGYRYKRLQKSVPTGIFECSMSCTCDHLACQNRVVQHGLQVRLQVFKTEDKGWGVRCVDDIDSGTFVCTYAGQILTRNVNMDAGCEDVEVGASLEDNGTVVHAGLAALPKKLEMEASSSDSEIELVPHVEDCNNGTPEKPGLLSQSMNDTKEKAMFRKYGFNQRGLRHPVVRRPKTKTAILQSRRKHLKRAAALKNVSSEEEGHPIKHSKAKLTKMAAKEKSSNSEEQVTEVEDENSSGVSECFPSQIPQSKEKRQSLRGREPEQCEGTSTLDDKSEIKCSVNQRLECESLSDPTIDQKQDSSVCEERLTYSQATASSACSWDNSIEDQNTYMLDATLEGNVGRFLNVSMHCMLRVLEATNL</sequence>
<evidence type="ECO:0000256" key="8">
    <source>
        <dbReference type="ARBA" id="ARBA00022691"/>
    </source>
</evidence>
<evidence type="ECO:0000256" key="14">
    <source>
        <dbReference type="ARBA" id="ARBA00023306"/>
    </source>
</evidence>
<feature type="region of interest" description="Disordered" evidence="19">
    <location>
        <begin position="151"/>
        <end position="178"/>
    </location>
</feature>
<evidence type="ECO:0000256" key="18">
    <source>
        <dbReference type="ARBA" id="ARBA00049087"/>
    </source>
</evidence>
<keyword evidence="11" id="KW-0862">Zinc</keyword>
<dbReference type="GO" id="GO:0051301">
    <property type="term" value="P:cell division"/>
    <property type="evidence" value="ECO:0007669"/>
    <property type="project" value="UniProtKB-KW"/>
</dbReference>
<accession>A0AAV7NFH1</accession>
<dbReference type="Proteomes" id="UP001066276">
    <property type="component" value="Chromosome 8"/>
</dbReference>
<dbReference type="SMART" id="SM00391">
    <property type="entry name" value="MBD"/>
    <property type="match status" value="1"/>
</dbReference>
<keyword evidence="7" id="KW-0808">Transferase</keyword>
<dbReference type="SUPFAM" id="SSF82199">
    <property type="entry name" value="SET domain"/>
    <property type="match status" value="1"/>
</dbReference>
<evidence type="ECO:0000256" key="5">
    <source>
        <dbReference type="ARBA" id="ARBA00022603"/>
    </source>
</evidence>
<evidence type="ECO:0000313" key="23">
    <source>
        <dbReference type="Proteomes" id="UP001066276"/>
    </source>
</evidence>
<evidence type="ECO:0000256" key="6">
    <source>
        <dbReference type="ARBA" id="ARBA00022618"/>
    </source>
</evidence>
<dbReference type="InterPro" id="IPR001214">
    <property type="entry name" value="SET_dom"/>
</dbReference>
<name>A0AAV7NFH1_PLEWA</name>
<evidence type="ECO:0000256" key="2">
    <source>
        <dbReference type="ARBA" id="ARBA00004286"/>
    </source>
</evidence>
<dbReference type="GO" id="GO:0032259">
    <property type="term" value="P:methylation"/>
    <property type="evidence" value="ECO:0007669"/>
    <property type="project" value="UniProtKB-KW"/>
</dbReference>
<dbReference type="GO" id="GO:0003677">
    <property type="term" value="F:DNA binding"/>
    <property type="evidence" value="ECO:0007669"/>
    <property type="project" value="InterPro"/>
</dbReference>
<comment type="caution">
    <text evidence="22">The sequence shown here is derived from an EMBL/GenBank/DDBJ whole genome shotgun (WGS) entry which is preliminary data.</text>
</comment>
<dbReference type="Pfam" id="PF05033">
    <property type="entry name" value="Pre-SET"/>
    <property type="match status" value="1"/>
</dbReference>
<feature type="region of interest" description="Disordered" evidence="19">
    <location>
        <begin position="596"/>
        <end position="677"/>
    </location>
</feature>
<feature type="domain" description="SET" evidence="20">
    <location>
        <begin position="445"/>
        <end position="766"/>
    </location>
</feature>
<comment type="subcellular location">
    <subcellularLocation>
        <location evidence="2">Chromosome</location>
    </subcellularLocation>
    <subcellularLocation>
        <location evidence="1">Nucleus</location>
    </subcellularLocation>
</comment>
<organism evidence="22 23">
    <name type="scientific">Pleurodeles waltl</name>
    <name type="common">Iberian ribbed newt</name>
    <dbReference type="NCBI Taxonomy" id="8319"/>
    <lineage>
        <taxon>Eukaryota</taxon>
        <taxon>Metazoa</taxon>
        <taxon>Chordata</taxon>
        <taxon>Craniata</taxon>
        <taxon>Vertebrata</taxon>
        <taxon>Euteleostomi</taxon>
        <taxon>Amphibia</taxon>
        <taxon>Batrachia</taxon>
        <taxon>Caudata</taxon>
        <taxon>Salamandroidea</taxon>
        <taxon>Salamandridae</taxon>
        <taxon>Pleurodelinae</taxon>
        <taxon>Pleurodeles</taxon>
    </lineage>
</organism>
<keyword evidence="8" id="KW-0949">S-adenosyl-L-methionine</keyword>
<keyword evidence="9" id="KW-0479">Metal-binding</keyword>
<feature type="region of interest" description="Disordered" evidence="19">
    <location>
        <begin position="190"/>
        <end position="215"/>
    </location>
</feature>
<dbReference type="Pfam" id="PF01429">
    <property type="entry name" value="MBD"/>
    <property type="match status" value="1"/>
</dbReference>
<dbReference type="InterPro" id="IPR046341">
    <property type="entry name" value="SET_dom_sf"/>
</dbReference>
<dbReference type="InterPro" id="IPR047232">
    <property type="entry name" value="SETDB1/2-like_MBD"/>
</dbReference>
<dbReference type="InterPro" id="IPR007728">
    <property type="entry name" value="Pre-SET_dom"/>
</dbReference>
<dbReference type="InterPro" id="IPR051516">
    <property type="entry name" value="SETDB_methyltransferase"/>
</dbReference>
<dbReference type="SMART" id="SM00468">
    <property type="entry name" value="PreSET"/>
    <property type="match status" value="1"/>
</dbReference>
<evidence type="ECO:0000256" key="12">
    <source>
        <dbReference type="ARBA" id="ARBA00022853"/>
    </source>
</evidence>
<dbReference type="InterPro" id="IPR001739">
    <property type="entry name" value="Methyl_CpG_DNA-bd"/>
</dbReference>
<dbReference type="PANTHER" id="PTHR46024">
    <property type="entry name" value="HISTONE-LYSINE N-METHYLTRANSFERASE EGGLESS"/>
    <property type="match status" value="1"/>
</dbReference>
<evidence type="ECO:0000256" key="1">
    <source>
        <dbReference type="ARBA" id="ARBA00004123"/>
    </source>
</evidence>
<keyword evidence="13" id="KW-0539">Nucleus</keyword>
<evidence type="ECO:0000256" key="13">
    <source>
        <dbReference type="ARBA" id="ARBA00023242"/>
    </source>
</evidence>
<keyword evidence="5" id="KW-0489">Methyltransferase</keyword>
<dbReference type="EMBL" id="JANPWB010000012">
    <property type="protein sequence ID" value="KAJ1114780.1"/>
    <property type="molecule type" value="Genomic_DNA"/>
</dbReference>
<evidence type="ECO:0000256" key="10">
    <source>
        <dbReference type="ARBA" id="ARBA00022776"/>
    </source>
</evidence>
<keyword evidence="23" id="KW-1185">Reference proteome</keyword>
<dbReference type="SUPFAM" id="SSF54171">
    <property type="entry name" value="DNA-binding domain"/>
    <property type="match status" value="1"/>
</dbReference>
<keyword evidence="10" id="KW-0498">Mitosis</keyword>
<evidence type="ECO:0000256" key="19">
    <source>
        <dbReference type="SAM" id="MobiDB-lite"/>
    </source>
</evidence>
<dbReference type="InterPro" id="IPR016177">
    <property type="entry name" value="DNA-bd_dom_sf"/>
</dbReference>
<comment type="catalytic activity">
    <reaction evidence="18">
        <text>N(6),N(6)-dimethyl-L-lysyl(9)-[histone H3] + S-adenosyl-L-methionine = N(6),N(6),N(6)-trimethyl-L-lysyl(9)-[histone H3] + S-adenosyl-L-homocysteine + H(+)</text>
        <dbReference type="Rhea" id="RHEA:60288"/>
        <dbReference type="Rhea" id="RHEA-COMP:15538"/>
        <dbReference type="Rhea" id="RHEA-COMP:15541"/>
        <dbReference type="ChEBI" id="CHEBI:15378"/>
        <dbReference type="ChEBI" id="CHEBI:57856"/>
        <dbReference type="ChEBI" id="CHEBI:59789"/>
        <dbReference type="ChEBI" id="CHEBI:61961"/>
        <dbReference type="ChEBI" id="CHEBI:61976"/>
        <dbReference type="EC" id="2.1.1.366"/>
    </reaction>
</comment>
<evidence type="ECO:0000256" key="4">
    <source>
        <dbReference type="ARBA" id="ARBA00022473"/>
    </source>
</evidence>
<dbReference type="GO" id="GO:0070828">
    <property type="term" value="P:heterochromatin organization"/>
    <property type="evidence" value="ECO:0007669"/>
    <property type="project" value="TreeGrafter"/>
</dbReference>
<keyword evidence="3" id="KW-0158">Chromosome</keyword>
<evidence type="ECO:0000256" key="17">
    <source>
        <dbReference type="ARBA" id="ARBA00042995"/>
    </source>
</evidence>
<dbReference type="AlphaFoldDB" id="A0AAV7NFH1"/>
<evidence type="ECO:0000256" key="15">
    <source>
        <dbReference type="ARBA" id="ARBA00039052"/>
    </source>
</evidence>
<evidence type="ECO:0000256" key="16">
    <source>
        <dbReference type="ARBA" id="ARBA00040299"/>
    </source>
</evidence>
<dbReference type="PROSITE" id="PS50867">
    <property type="entry name" value="PRE_SET"/>
    <property type="match status" value="1"/>
</dbReference>
<keyword evidence="6" id="KW-0132">Cell division</keyword>
<dbReference type="Gene3D" id="2.170.270.10">
    <property type="entry name" value="SET domain"/>
    <property type="match status" value="1"/>
</dbReference>
<dbReference type="GO" id="GO:0140947">
    <property type="term" value="F:histone H3K9me2 methyltransferase activity"/>
    <property type="evidence" value="ECO:0007669"/>
    <property type="project" value="UniProtKB-EC"/>
</dbReference>
<keyword evidence="12" id="KW-0156">Chromatin regulator</keyword>
<dbReference type="EC" id="2.1.1.366" evidence="15"/>